<evidence type="ECO:0000313" key="4">
    <source>
        <dbReference type="Proteomes" id="UP000664417"/>
    </source>
</evidence>
<reference evidence="3" key="1">
    <citation type="submission" date="2021-03" db="EMBL/GenBank/DDBJ databases">
        <authorList>
            <person name="Wang G."/>
        </authorList>
    </citation>
    <scope>NUCLEOTIDE SEQUENCE</scope>
    <source>
        <strain evidence="3">KCTC 12899</strain>
    </source>
</reference>
<organism evidence="3 4">
    <name type="scientific">Acanthopleuribacter pedis</name>
    <dbReference type="NCBI Taxonomy" id="442870"/>
    <lineage>
        <taxon>Bacteria</taxon>
        <taxon>Pseudomonadati</taxon>
        <taxon>Acidobacteriota</taxon>
        <taxon>Holophagae</taxon>
        <taxon>Acanthopleuribacterales</taxon>
        <taxon>Acanthopleuribacteraceae</taxon>
        <taxon>Acanthopleuribacter</taxon>
    </lineage>
</organism>
<proteinExistence type="predicted"/>
<dbReference type="RefSeq" id="WP_207863043.1">
    <property type="nucleotide sequence ID" value="NZ_JAFREP010000048.1"/>
</dbReference>
<dbReference type="InterPro" id="IPR039568">
    <property type="entry name" value="Peptidase_MA-like_dom"/>
</dbReference>
<evidence type="ECO:0000313" key="3">
    <source>
        <dbReference type="EMBL" id="MBO1323071.1"/>
    </source>
</evidence>
<dbReference type="Proteomes" id="UP000664417">
    <property type="component" value="Unassembled WGS sequence"/>
</dbReference>
<dbReference type="EMBL" id="JAFREP010000048">
    <property type="protein sequence ID" value="MBO1323071.1"/>
    <property type="molecule type" value="Genomic_DNA"/>
</dbReference>
<keyword evidence="1" id="KW-0732">Signal</keyword>
<dbReference type="SMART" id="SM00028">
    <property type="entry name" value="TPR"/>
    <property type="match status" value="2"/>
</dbReference>
<accession>A0A8J7QCA7</accession>
<dbReference type="Gene3D" id="1.25.40.10">
    <property type="entry name" value="Tetratricopeptide repeat domain"/>
    <property type="match status" value="1"/>
</dbReference>
<dbReference type="SUPFAM" id="SSF48452">
    <property type="entry name" value="TPR-like"/>
    <property type="match status" value="1"/>
</dbReference>
<evidence type="ECO:0000259" key="2">
    <source>
        <dbReference type="Pfam" id="PF13485"/>
    </source>
</evidence>
<feature type="domain" description="Peptidase MA-like" evidence="2">
    <location>
        <begin position="228"/>
        <end position="393"/>
    </location>
</feature>
<protein>
    <recommendedName>
        <fullName evidence="2">Peptidase MA-like domain-containing protein</fullName>
    </recommendedName>
</protein>
<dbReference type="Pfam" id="PF13485">
    <property type="entry name" value="Peptidase_MA_2"/>
    <property type="match status" value="1"/>
</dbReference>
<keyword evidence="4" id="KW-1185">Reference proteome</keyword>
<name>A0A8J7QCA7_9BACT</name>
<feature type="signal peptide" evidence="1">
    <location>
        <begin position="1"/>
        <end position="26"/>
    </location>
</feature>
<feature type="chain" id="PRO_5035320004" description="Peptidase MA-like domain-containing protein" evidence="1">
    <location>
        <begin position="27"/>
        <end position="576"/>
    </location>
</feature>
<sequence length="576" mass="65860">MKNSWTNNFILCVLAAVLCCGNLAMAHGGGSPPGSGQDEGSLEDRRAAFEAALRDVLDEEQRKALRNAFDHSETIGEIMTLLRALRPEEANRVREQAKLPKDFDHLFHGWVLHQQGLYEKAHQQFSKVDKATLEVDGYLANRYDELMKTAAALQDFEVFETQNFSIRYQDGPDKVMLAYLPDILERVYSEYARIFQFTRGEKIIVEVMPDYKLFSYASALTKSQIETTGTIALCVENRLVMMTPRRVARGYYWPDVIAHEYVHYILTKHSHDKAPLWFQEGVAKYFEAKWEKPDADPLGAMLESSLARAIKADSFLTVEQMMPSFAALPTAELATQAYAQTASMVDYLCQSKSEDVIYKIAVDLPQKGDIDSVLSDMLGVPFSTFEEDWKKWARTRDYKVHFEVDPFQGVTLLDEDASTEGIAELDKENDKGRKHTRLGDLLLERNRYQAALQQYQKTVVANETIHRQILLRMLRCLQFLNRPRDMIDLIQENVPVLHEDATMLVHLGRAYLELDDKASSAANLRAATRVNPFYPDIYRLLMQTYDAEKDAAEIQEIQRLLETLNKKPVGNKETKT</sequence>
<gene>
    <name evidence="3" type="ORF">J3U88_31690</name>
</gene>
<dbReference type="AlphaFoldDB" id="A0A8J7QCA7"/>
<evidence type="ECO:0000256" key="1">
    <source>
        <dbReference type="SAM" id="SignalP"/>
    </source>
</evidence>
<dbReference type="InterPro" id="IPR019734">
    <property type="entry name" value="TPR_rpt"/>
</dbReference>
<dbReference type="InterPro" id="IPR011990">
    <property type="entry name" value="TPR-like_helical_dom_sf"/>
</dbReference>
<comment type="caution">
    <text evidence="3">The sequence shown here is derived from an EMBL/GenBank/DDBJ whole genome shotgun (WGS) entry which is preliminary data.</text>
</comment>